<dbReference type="GO" id="GO:0016020">
    <property type="term" value="C:membrane"/>
    <property type="evidence" value="ECO:0007669"/>
    <property type="project" value="UniProtKB-SubCell"/>
</dbReference>
<feature type="transmembrane region" description="Helical" evidence="7">
    <location>
        <begin position="348"/>
        <end position="375"/>
    </location>
</feature>
<evidence type="ECO:0000256" key="2">
    <source>
        <dbReference type="ARBA" id="ARBA00022448"/>
    </source>
</evidence>
<feature type="transmembrane region" description="Helical" evidence="7">
    <location>
        <begin position="275"/>
        <end position="301"/>
    </location>
</feature>
<protein>
    <submittedName>
        <fullName evidence="8">Malate permease</fullName>
    </submittedName>
</protein>
<dbReference type="AlphaFoldDB" id="A0A2K8P2J7"/>
<evidence type="ECO:0000256" key="6">
    <source>
        <dbReference type="ARBA" id="ARBA00023136"/>
    </source>
</evidence>
<evidence type="ECO:0000256" key="3">
    <source>
        <dbReference type="ARBA" id="ARBA00022475"/>
    </source>
</evidence>
<feature type="transmembrane region" description="Helical" evidence="7">
    <location>
        <begin position="17"/>
        <end position="37"/>
    </location>
</feature>
<feature type="transmembrane region" description="Helical" evidence="7">
    <location>
        <begin position="242"/>
        <end position="263"/>
    </location>
</feature>
<keyword evidence="9" id="KW-1185">Reference proteome</keyword>
<keyword evidence="3" id="KW-1003">Cell membrane</keyword>
<feature type="transmembrane region" description="Helical" evidence="7">
    <location>
        <begin position="112"/>
        <end position="131"/>
    </location>
</feature>
<dbReference type="EMBL" id="CP024968">
    <property type="protein sequence ID" value="ATZ20906.1"/>
    <property type="molecule type" value="Genomic_DNA"/>
</dbReference>
<accession>A0A2K8P2J7</accession>
<evidence type="ECO:0000256" key="4">
    <source>
        <dbReference type="ARBA" id="ARBA00022692"/>
    </source>
</evidence>
<dbReference type="Pfam" id="PF03547">
    <property type="entry name" value="Mem_trans"/>
    <property type="match status" value="1"/>
</dbReference>
<dbReference type="Proteomes" id="UP000232221">
    <property type="component" value="Chromosome"/>
</dbReference>
<dbReference type="GO" id="GO:0055085">
    <property type="term" value="P:transmembrane transport"/>
    <property type="evidence" value="ECO:0007669"/>
    <property type="project" value="InterPro"/>
</dbReference>
<keyword evidence="4 7" id="KW-0812">Transmembrane</keyword>
<sequence length="376" mass="42244">MFYSGSVKAMIDVLSNFNFWSILIAASFIIFIGFIFERKTLIFADWEKVVVKIILYAALPALALKSFLIDINTDYIWESIFVAILGFIFYTSLTFGSKYFFIGKTKSLQDTLGMSVAFSSAVYFGVMIIKAISPADQQQSIDLYSSLFLIGFWIFMYSAADNIMKKKRYDENEVRNSLLDENQKFSFMNMLKVFKNPVIIATFIGIFLWLFQLIPGVKVIHIDNTYYSISRVDKFIPGLSQILSILAPLASPLAWFSMGAVLAKSQIKESFQSWLIWWATFVKNIITPLICVVLFIIFSLLLKITTGKGITSLAFVLCVAIIASPTANTIVGYAIIYNKEPKIASHVGTLTILTSIITIPFWILISSAIGATSFFS</sequence>
<evidence type="ECO:0000256" key="1">
    <source>
        <dbReference type="ARBA" id="ARBA00004141"/>
    </source>
</evidence>
<evidence type="ECO:0000256" key="7">
    <source>
        <dbReference type="SAM" id="Phobius"/>
    </source>
</evidence>
<dbReference type="PANTHER" id="PTHR36838">
    <property type="entry name" value="AUXIN EFFLUX CARRIER FAMILY PROTEIN"/>
    <property type="match status" value="1"/>
</dbReference>
<keyword evidence="2" id="KW-0813">Transport</keyword>
<evidence type="ECO:0000313" key="8">
    <source>
        <dbReference type="EMBL" id="ATZ20906.1"/>
    </source>
</evidence>
<name>A0A2K8P2J7_9MOLU</name>
<organism evidence="8 9">
    <name type="scientific">Mesoplasma coleopterae</name>
    <dbReference type="NCBI Taxonomy" id="324078"/>
    <lineage>
        <taxon>Bacteria</taxon>
        <taxon>Bacillati</taxon>
        <taxon>Mycoplasmatota</taxon>
        <taxon>Mollicutes</taxon>
        <taxon>Entomoplasmatales</taxon>
        <taxon>Entomoplasmataceae</taxon>
        <taxon>Mesoplasma</taxon>
    </lineage>
</organism>
<feature type="transmembrane region" description="Helical" evidence="7">
    <location>
        <begin position="313"/>
        <end position="336"/>
    </location>
</feature>
<reference evidence="8 9" key="1">
    <citation type="submission" date="2017-11" db="EMBL/GenBank/DDBJ databases">
        <title>Genome sequence of Mesoplasma coleopterae BARC 779 (ATCC 49583).</title>
        <authorList>
            <person name="Lo W.-S."/>
            <person name="Kuo C.-H."/>
        </authorList>
    </citation>
    <scope>NUCLEOTIDE SEQUENCE [LARGE SCALE GENOMIC DNA]</scope>
    <source>
        <strain evidence="8 9">BARC 779</strain>
    </source>
</reference>
<dbReference type="PANTHER" id="PTHR36838:SF3">
    <property type="entry name" value="TRANSPORTER AUXIN EFFLUX CARRIER EC FAMILY"/>
    <property type="match status" value="1"/>
</dbReference>
<feature type="transmembrane region" description="Helical" evidence="7">
    <location>
        <begin position="198"/>
        <end position="222"/>
    </location>
</feature>
<dbReference type="InterPro" id="IPR004776">
    <property type="entry name" value="Mem_transp_PIN-like"/>
</dbReference>
<dbReference type="OrthoDB" id="401182at2"/>
<feature type="transmembrane region" description="Helical" evidence="7">
    <location>
        <begin position="49"/>
        <end position="69"/>
    </location>
</feature>
<gene>
    <name evidence="8" type="ORF">MCOLE_v1c03920</name>
</gene>
<comment type="subcellular location">
    <subcellularLocation>
        <location evidence="1">Membrane</location>
        <topology evidence="1">Multi-pass membrane protein</topology>
    </subcellularLocation>
</comment>
<keyword evidence="5 7" id="KW-1133">Transmembrane helix</keyword>
<evidence type="ECO:0000256" key="5">
    <source>
        <dbReference type="ARBA" id="ARBA00022989"/>
    </source>
</evidence>
<feature type="transmembrane region" description="Helical" evidence="7">
    <location>
        <begin position="75"/>
        <end position="100"/>
    </location>
</feature>
<keyword evidence="6 7" id="KW-0472">Membrane</keyword>
<dbReference type="KEGG" id="mcol:MCOLE_v1c03920"/>
<evidence type="ECO:0000313" key="9">
    <source>
        <dbReference type="Proteomes" id="UP000232221"/>
    </source>
</evidence>
<feature type="transmembrane region" description="Helical" evidence="7">
    <location>
        <begin position="143"/>
        <end position="160"/>
    </location>
</feature>
<dbReference type="RefSeq" id="WP_100671011.1">
    <property type="nucleotide sequence ID" value="NZ_CP024968.1"/>
</dbReference>
<proteinExistence type="predicted"/>